<dbReference type="Proteomes" id="UP001055025">
    <property type="component" value="Unassembled WGS sequence"/>
</dbReference>
<evidence type="ECO:0000313" key="3">
    <source>
        <dbReference type="Proteomes" id="UP001055025"/>
    </source>
</evidence>
<evidence type="ECO:0000256" key="1">
    <source>
        <dbReference type="SAM" id="SignalP"/>
    </source>
</evidence>
<keyword evidence="1" id="KW-0732">Signal</keyword>
<feature type="chain" id="PRO_5043932605" evidence="1">
    <location>
        <begin position="29"/>
        <end position="124"/>
    </location>
</feature>
<sequence length="124" mass="13572">MKKRILILPLLAAAALCCGTFVVTPAMASEAIAPFAQESPARRPTMQATQTLYYNCGARIWVTYTILSDKISGILSYQVTTQPTSSQNYSVSYRAVDGGARHDFTIRYTFADGSVHTETKCLLP</sequence>
<accession>A0AAV5AYW7</accession>
<organism evidence="2 3">
    <name type="scientific">Granulimonas faecalis</name>
    <dbReference type="NCBI Taxonomy" id="2894155"/>
    <lineage>
        <taxon>Bacteria</taxon>
        <taxon>Bacillati</taxon>
        <taxon>Actinomycetota</taxon>
        <taxon>Coriobacteriia</taxon>
        <taxon>Coriobacteriales</taxon>
        <taxon>Kribbibacteriaceae</taxon>
        <taxon>Granulimonas</taxon>
    </lineage>
</organism>
<reference evidence="2" key="1">
    <citation type="journal article" date="2022" name="Int. J. Syst. Evol. Microbiol.">
        <title>Granulimonas faecalis gen. nov., sp. nov., and Leptogranulimonas caecicola gen. nov., sp. nov., novel lactate-producing Atopobiaceae bacteria isolated from mouse intestines, and an emended description of the family Atopobiaceae.</title>
        <authorList>
            <person name="Morinaga K."/>
            <person name="Kusada H."/>
            <person name="Sakamoto S."/>
            <person name="Murakami T."/>
            <person name="Toyoda A."/>
            <person name="Mori H."/>
            <person name="Meng X.Y."/>
            <person name="Takashino M."/>
            <person name="Murotomi K."/>
            <person name="Tamaki H."/>
        </authorList>
    </citation>
    <scope>NUCLEOTIDE SEQUENCE</scope>
    <source>
        <strain evidence="2">OPF53</strain>
    </source>
</reference>
<gene>
    <name evidence="2" type="ORF">ATOP_01070</name>
</gene>
<dbReference type="RefSeq" id="WP_265590442.1">
    <property type="nucleotide sequence ID" value="NZ_BQKC01000001.1"/>
</dbReference>
<keyword evidence="3" id="KW-1185">Reference proteome</keyword>
<comment type="caution">
    <text evidence="2">The sequence shown here is derived from an EMBL/GenBank/DDBJ whole genome shotgun (WGS) entry which is preliminary data.</text>
</comment>
<protein>
    <submittedName>
        <fullName evidence="2">Uncharacterized protein</fullName>
    </submittedName>
</protein>
<name>A0AAV5AYW7_9ACTN</name>
<proteinExistence type="predicted"/>
<dbReference type="AlphaFoldDB" id="A0AAV5AYW7"/>
<dbReference type="EMBL" id="BQKC01000001">
    <property type="protein sequence ID" value="GJM54452.1"/>
    <property type="molecule type" value="Genomic_DNA"/>
</dbReference>
<evidence type="ECO:0000313" key="2">
    <source>
        <dbReference type="EMBL" id="GJM54452.1"/>
    </source>
</evidence>
<feature type="signal peptide" evidence="1">
    <location>
        <begin position="1"/>
        <end position="28"/>
    </location>
</feature>